<evidence type="ECO:0008006" key="4">
    <source>
        <dbReference type="Google" id="ProtNLM"/>
    </source>
</evidence>
<reference evidence="2 3" key="1">
    <citation type="submission" date="2016-03" db="EMBL/GenBank/DDBJ databases">
        <title>Acetic acid bacteria sequencing.</title>
        <authorList>
            <person name="Brandt J."/>
            <person name="Jakob F."/>
            <person name="Vogel R.F."/>
        </authorList>
    </citation>
    <scope>NUCLEOTIDE SEQUENCE [LARGE SCALE GENOMIC DNA]</scope>
    <source>
        <strain evidence="2 3">TMW2.1084</strain>
    </source>
</reference>
<dbReference type="Proteomes" id="UP000189055">
    <property type="component" value="Chromosome"/>
</dbReference>
<dbReference type="KEGG" id="aper:A0U91_11265"/>
<evidence type="ECO:0000256" key="1">
    <source>
        <dbReference type="SAM" id="MobiDB-lite"/>
    </source>
</evidence>
<dbReference type="RefSeq" id="WP_077931128.1">
    <property type="nucleotide sequence ID" value="NZ_CP014687.1"/>
</dbReference>
<name>A0A1U9LFU9_9PROT</name>
<dbReference type="STRING" id="1076596.A0U91_11265"/>
<feature type="region of interest" description="Disordered" evidence="1">
    <location>
        <begin position="1"/>
        <end position="96"/>
    </location>
</feature>
<feature type="compositionally biased region" description="Polar residues" evidence="1">
    <location>
        <begin position="82"/>
        <end position="96"/>
    </location>
</feature>
<dbReference type="EMBL" id="CP014687">
    <property type="protein sequence ID" value="AQT05343.1"/>
    <property type="molecule type" value="Genomic_DNA"/>
</dbReference>
<dbReference type="SUPFAM" id="SSF53756">
    <property type="entry name" value="UDP-Glycosyltransferase/glycogen phosphorylase"/>
    <property type="match status" value="1"/>
</dbReference>
<proteinExistence type="predicted"/>
<dbReference type="Gene3D" id="3.40.50.2000">
    <property type="entry name" value="Glycogen Phosphorylase B"/>
    <property type="match status" value="1"/>
</dbReference>
<gene>
    <name evidence="2" type="ORF">A0U91_11265</name>
</gene>
<dbReference type="AlphaFoldDB" id="A0A1U9LFU9"/>
<accession>A0A1U9LFU9</accession>
<feature type="region of interest" description="Disordered" evidence="1">
    <location>
        <begin position="372"/>
        <end position="393"/>
    </location>
</feature>
<evidence type="ECO:0000313" key="3">
    <source>
        <dbReference type="Proteomes" id="UP000189055"/>
    </source>
</evidence>
<evidence type="ECO:0000313" key="2">
    <source>
        <dbReference type="EMBL" id="AQT05343.1"/>
    </source>
</evidence>
<dbReference type="Pfam" id="PF13692">
    <property type="entry name" value="Glyco_trans_1_4"/>
    <property type="match status" value="1"/>
</dbReference>
<protein>
    <recommendedName>
        <fullName evidence="4">Glycosyltransferase</fullName>
    </recommendedName>
</protein>
<feature type="compositionally biased region" description="Basic residues" evidence="1">
    <location>
        <begin position="21"/>
        <end position="35"/>
    </location>
</feature>
<organism evidence="2 3">
    <name type="scientific">Acetobacter persici</name>
    <dbReference type="NCBI Taxonomy" id="1076596"/>
    <lineage>
        <taxon>Bacteria</taxon>
        <taxon>Pseudomonadati</taxon>
        <taxon>Pseudomonadota</taxon>
        <taxon>Alphaproteobacteria</taxon>
        <taxon>Acetobacterales</taxon>
        <taxon>Acetobacteraceae</taxon>
        <taxon>Acetobacter</taxon>
    </lineage>
</organism>
<sequence>MRKTAVKAAASPRVGPALARLRARQRAASARRTRAKQPEQKAAPERISQAKPRSRKPDGRTAAVSPAIIQKARAPKTESVKPSRSTLAQATSVTQPQVIKAEQASGPRFPPLRGHLDVRERGRLAGWASDGSGRPVRLRVLDNGVTLGTVLAQTFRADLKKAGFDEGRCAFEFIIEGGLSDTEDHAIRVERVEDHAALVGSPWIVRAKRQPVAPARAVAPLPLPSAECGQGYLDYVDHRRVCGWAQDAARPHLPVTIQILDNGVLVTRVLANRYRGDLDVAGSGGGRHGFDCLLPVPFTPTERHVIRVLRDEDGVELRGSPWVLDPVAELGADVQDAFARIVQNLHGRKNSEQALGFLMEQVTALRQKIADQATGRPRKAQERDHAVRSGTRAAGKAKAQAAGRILFVDDYFPDPTRDAGSQAIFSHMQAAQALGLEVVFAASREQVAPPAARALLERTKISVWSLPFCASVEEGLRLEQHGFACVYLHRVGIVSRYMDLVRLYQPKARVIYSVADLHFLRLERQAREMEQPELLPRAARVRLLEGLGALQANVTLTHSPVEAALLHQLAPGARVCIVPWCVQAVRKKPRLAGRRGVVFVGHYAHVPNVDAVFWLVREVMPLVWAHVPDMPCVLVGSSMPPSVQALAGPQVQALGHVPDLAPLYARMRVAVAPLRFGAGVKGKVLDSFAAGLPCVMTPVAAEGLALPEILQPLVARDAAAFARVILALQDDARATAVAQAGWQFVKEHFSRKTITGSLKTVFL</sequence>
<dbReference type="CDD" id="cd03801">
    <property type="entry name" value="GT4_PimA-like"/>
    <property type="match status" value="1"/>
</dbReference>